<protein>
    <submittedName>
        <fullName evidence="5">GNAT family acetyltransferase</fullName>
    </submittedName>
</protein>
<sequence>MTLVLQPAMPADVPTLFQLIQALAAYEQLSHAVTGNTEDLAAHLFGSRPYGEAILARWDGDAVGFALFFHTYSTFLTRPGLYLEDLFVQPDYRRRGIGKALISQVAKIAVERGCGRLEWTVLDWNAPAIAFYQGLGSDVLPDWRVCRVMGTSLGHLATMGAG</sequence>
<dbReference type="SUPFAM" id="SSF55729">
    <property type="entry name" value="Acyl-CoA N-acyltransferases (Nat)"/>
    <property type="match status" value="1"/>
</dbReference>
<evidence type="ECO:0000313" key="6">
    <source>
        <dbReference type="Proteomes" id="UP000030170"/>
    </source>
</evidence>
<evidence type="ECO:0000256" key="3">
    <source>
        <dbReference type="ARBA" id="ARBA00023315"/>
    </source>
</evidence>
<feature type="domain" description="N-acetyltransferase" evidence="4">
    <location>
        <begin position="3"/>
        <end position="154"/>
    </location>
</feature>
<dbReference type="CDD" id="cd04301">
    <property type="entry name" value="NAT_SF"/>
    <property type="match status" value="1"/>
</dbReference>
<dbReference type="FunFam" id="3.40.630.30:FF:000064">
    <property type="entry name" value="GNAT family acetyltransferase"/>
    <property type="match status" value="1"/>
</dbReference>
<accession>A0A098THC4</accession>
<organism evidence="5 6">
    <name type="scientific">Neosynechococcus sphagnicola sy1</name>
    <dbReference type="NCBI Taxonomy" id="1497020"/>
    <lineage>
        <taxon>Bacteria</taxon>
        <taxon>Bacillati</taxon>
        <taxon>Cyanobacteriota</taxon>
        <taxon>Cyanophyceae</taxon>
        <taxon>Neosynechococcales</taxon>
        <taxon>Neosynechococcaceae</taxon>
        <taxon>Neosynechococcus</taxon>
    </lineage>
</organism>
<dbReference type="PANTHER" id="PTHR10545:SF29">
    <property type="entry name" value="GH14572P-RELATED"/>
    <property type="match status" value="1"/>
</dbReference>
<evidence type="ECO:0000259" key="4">
    <source>
        <dbReference type="PROSITE" id="PS51186"/>
    </source>
</evidence>
<proteinExistence type="inferred from homology"/>
<name>A0A098THC4_9CYAN</name>
<dbReference type="InterPro" id="IPR000182">
    <property type="entry name" value="GNAT_dom"/>
</dbReference>
<dbReference type="InterPro" id="IPR051016">
    <property type="entry name" value="Diverse_Substrate_AcTransf"/>
</dbReference>
<dbReference type="AlphaFoldDB" id="A0A098THC4"/>
<dbReference type="STRING" id="1497020.DO97_13880"/>
<evidence type="ECO:0000313" key="5">
    <source>
        <dbReference type="EMBL" id="KGF71985.1"/>
    </source>
</evidence>
<dbReference type="InterPro" id="IPR016181">
    <property type="entry name" value="Acyl_CoA_acyltransferase"/>
</dbReference>
<dbReference type="Gene3D" id="3.40.630.30">
    <property type="match status" value="1"/>
</dbReference>
<dbReference type="PANTHER" id="PTHR10545">
    <property type="entry name" value="DIAMINE N-ACETYLTRANSFERASE"/>
    <property type="match status" value="1"/>
</dbReference>
<dbReference type="EMBL" id="JJML01000042">
    <property type="protein sequence ID" value="KGF71985.1"/>
    <property type="molecule type" value="Genomic_DNA"/>
</dbReference>
<reference evidence="5 6" key="1">
    <citation type="journal article" date="2014" name="Mol. Ecol.">
        <title>Evolution of Synechococcus.</title>
        <authorList>
            <person name="Dvorak P."/>
            <person name="Casamatta D."/>
            <person name="Hasler P."/>
            <person name="Poulickova A."/>
            <person name="Ondrej V."/>
            <person name="Sanges R."/>
        </authorList>
    </citation>
    <scope>NUCLEOTIDE SEQUENCE [LARGE SCALE GENOMIC DNA]</scope>
    <source>
        <strain evidence="5 6">CAUP A 1101</strain>
    </source>
</reference>
<keyword evidence="6" id="KW-1185">Reference proteome</keyword>
<evidence type="ECO:0000256" key="1">
    <source>
        <dbReference type="ARBA" id="ARBA00008694"/>
    </source>
</evidence>
<dbReference type="GO" id="GO:0008080">
    <property type="term" value="F:N-acetyltransferase activity"/>
    <property type="evidence" value="ECO:0007669"/>
    <property type="project" value="TreeGrafter"/>
</dbReference>
<keyword evidence="2 5" id="KW-0808">Transferase</keyword>
<comment type="caution">
    <text evidence="5">The sequence shown here is derived from an EMBL/GenBank/DDBJ whole genome shotgun (WGS) entry which is preliminary data.</text>
</comment>
<dbReference type="Proteomes" id="UP000030170">
    <property type="component" value="Unassembled WGS sequence"/>
</dbReference>
<dbReference type="Pfam" id="PF00583">
    <property type="entry name" value="Acetyltransf_1"/>
    <property type="match status" value="1"/>
</dbReference>
<gene>
    <name evidence="5" type="ORF">DO97_13880</name>
</gene>
<keyword evidence="3" id="KW-0012">Acyltransferase</keyword>
<dbReference type="PROSITE" id="PS51186">
    <property type="entry name" value="GNAT"/>
    <property type="match status" value="1"/>
</dbReference>
<comment type="similarity">
    <text evidence="1">Belongs to the acetyltransferase family.</text>
</comment>
<evidence type="ECO:0000256" key="2">
    <source>
        <dbReference type="ARBA" id="ARBA00022679"/>
    </source>
</evidence>